<gene>
    <name evidence="2" type="ORF">HNP60_001273</name>
</gene>
<sequence length="339" mass="37757">MRNETRERFNAFCENIAALNGVADAGTKFSVDPSIQQKLVDKKQESSAFLSRINIVPVLELKGDILGLGAPGPNSSRTNTSGTGRRQTRQLTGLDDFGYECFQTNYDTHLRYATLDMWAKFADFEVRIQNQIVKGQALDNIRIGFNGTSAAATTDLEANPNLEDVNIGWLEKLRVQKPAHVMDAGAEPGEVTYGSHADADYATLDALVYDAVRQLLPSWAAEDTELVAIVSRDLLHDKYFPMVNEAIDPTEQIARDIIMSTKRLGGLPAATVPFFPAGTIFITRYDNLSIYEQEGKRRRHIKDTPEADRVEDYQSSNDSYVIEDHDYACLIENIELKAA</sequence>
<protein>
    <submittedName>
        <fullName evidence="2">P2 family phage major capsid protein</fullName>
    </submittedName>
</protein>
<feature type="compositionally biased region" description="Polar residues" evidence="1">
    <location>
        <begin position="73"/>
        <end position="89"/>
    </location>
</feature>
<comment type="caution">
    <text evidence="2">The sequence shown here is derived from an EMBL/GenBank/DDBJ whole genome shotgun (WGS) entry which is preliminary data.</text>
</comment>
<dbReference type="Proteomes" id="UP001138540">
    <property type="component" value="Unassembled WGS sequence"/>
</dbReference>
<organism evidence="2 3">
    <name type="scientific">Sphingobium lignivorans</name>
    <dbReference type="NCBI Taxonomy" id="2735886"/>
    <lineage>
        <taxon>Bacteria</taxon>
        <taxon>Pseudomonadati</taxon>
        <taxon>Pseudomonadota</taxon>
        <taxon>Alphaproteobacteria</taxon>
        <taxon>Sphingomonadales</taxon>
        <taxon>Sphingomonadaceae</taxon>
        <taxon>Sphingobium</taxon>
    </lineage>
</organism>
<feature type="region of interest" description="Disordered" evidence="1">
    <location>
        <begin position="70"/>
        <end position="89"/>
    </location>
</feature>
<evidence type="ECO:0000313" key="2">
    <source>
        <dbReference type="EMBL" id="MBB5985299.1"/>
    </source>
</evidence>
<reference evidence="2 3" key="1">
    <citation type="submission" date="2020-08" db="EMBL/GenBank/DDBJ databases">
        <title>Exploring microbial biodiversity for novel pathways involved in the catabolism of aromatic compounds derived from lignin.</title>
        <authorList>
            <person name="Elkins J."/>
        </authorList>
    </citation>
    <scope>NUCLEOTIDE SEQUENCE [LARGE SCALE GENOMIC DNA]</scope>
    <source>
        <strain evidence="2 3">B1D3A</strain>
    </source>
</reference>
<keyword evidence="3" id="KW-1185">Reference proteome</keyword>
<proteinExistence type="predicted"/>
<evidence type="ECO:0000313" key="3">
    <source>
        <dbReference type="Proteomes" id="UP001138540"/>
    </source>
</evidence>
<name>A0ABR6NGI9_9SPHN</name>
<evidence type="ECO:0000256" key="1">
    <source>
        <dbReference type="SAM" id="MobiDB-lite"/>
    </source>
</evidence>
<dbReference type="InterPro" id="IPR006441">
    <property type="entry name" value="Phage_P2_GpN"/>
</dbReference>
<dbReference type="EMBL" id="JACHKA010000001">
    <property type="protein sequence ID" value="MBB5985299.1"/>
    <property type="molecule type" value="Genomic_DNA"/>
</dbReference>
<accession>A0ABR6NGI9</accession>
<dbReference type="Pfam" id="PF05125">
    <property type="entry name" value="Phage_cap_P2"/>
    <property type="match status" value="1"/>
</dbReference>
<dbReference type="RefSeq" id="WP_184151498.1">
    <property type="nucleotide sequence ID" value="NZ_JACHKA010000001.1"/>
</dbReference>
<dbReference type="NCBIfam" id="TIGR01551">
    <property type="entry name" value="major_capsid_P2"/>
    <property type="match status" value="1"/>
</dbReference>